<keyword evidence="1" id="KW-0433">Leucine-rich repeat</keyword>
<dbReference type="InterPro" id="IPR001611">
    <property type="entry name" value="Leu-rich_rpt"/>
</dbReference>
<dbReference type="PROSITE" id="PS51450">
    <property type="entry name" value="LRR"/>
    <property type="match status" value="1"/>
</dbReference>
<evidence type="ECO:0008006" key="4">
    <source>
        <dbReference type="Google" id="ProtNLM"/>
    </source>
</evidence>
<proteinExistence type="predicted"/>
<reference evidence="3" key="1">
    <citation type="submission" date="2018-05" db="EMBL/GenBank/DDBJ databases">
        <authorList>
            <person name="Lanie J.A."/>
            <person name="Ng W.-L."/>
            <person name="Kazmierczak K.M."/>
            <person name="Andrzejewski T.M."/>
            <person name="Davidsen T.M."/>
            <person name="Wayne K.J."/>
            <person name="Tettelin H."/>
            <person name="Glass J.I."/>
            <person name="Rusch D."/>
            <person name="Podicherti R."/>
            <person name="Tsui H.-C.T."/>
            <person name="Winkler M.E."/>
        </authorList>
    </citation>
    <scope>NUCLEOTIDE SEQUENCE</scope>
</reference>
<dbReference type="InterPro" id="IPR050836">
    <property type="entry name" value="SDS22/Internalin_LRR"/>
</dbReference>
<dbReference type="Pfam" id="PF12799">
    <property type="entry name" value="LRR_4"/>
    <property type="match status" value="1"/>
</dbReference>
<dbReference type="SUPFAM" id="SSF52058">
    <property type="entry name" value="L domain-like"/>
    <property type="match status" value="1"/>
</dbReference>
<dbReference type="EMBL" id="UINC01074632">
    <property type="protein sequence ID" value="SVC12022.1"/>
    <property type="molecule type" value="Genomic_DNA"/>
</dbReference>
<gene>
    <name evidence="3" type="ORF">METZ01_LOCUS264876</name>
</gene>
<keyword evidence="2" id="KW-0677">Repeat</keyword>
<accession>A0A382JKZ6</accession>
<dbReference type="InterPro" id="IPR025875">
    <property type="entry name" value="Leu-rich_rpt_4"/>
</dbReference>
<name>A0A382JKZ6_9ZZZZ</name>
<dbReference type="InterPro" id="IPR032675">
    <property type="entry name" value="LRR_dom_sf"/>
</dbReference>
<protein>
    <recommendedName>
        <fullName evidence="4">Leucine-rich repeat domain-containing protein</fullName>
    </recommendedName>
</protein>
<dbReference type="AlphaFoldDB" id="A0A382JKZ6"/>
<dbReference type="Gene3D" id="3.80.10.10">
    <property type="entry name" value="Ribonuclease Inhibitor"/>
    <property type="match status" value="1"/>
</dbReference>
<evidence type="ECO:0000313" key="3">
    <source>
        <dbReference type="EMBL" id="SVC12022.1"/>
    </source>
</evidence>
<dbReference type="PANTHER" id="PTHR46652:SF3">
    <property type="entry name" value="LEUCINE-RICH REPEAT-CONTAINING PROTEIN 9"/>
    <property type="match status" value="1"/>
</dbReference>
<sequence>MKHRIVRDFRILLISLIALYVSCSQPFTVSVNNQPVYDPTGRLISDEVINAELQGCINLALRQQNVADPTELTVLSCANSGISNLERIGQLVQLRFLDLANNSITNITPLEELQQLGGINLSENLVTDIGPLLNIASLTSVSLLGNNEIPCNQIQLLREQFKGNLTPPETCKN</sequence>
<evidence type="ECO:0000256" key="1">
    <source>
        <dbReference type="ARBA" id="ARBA00022614"/>
    </source>
</evidence>
<dbReference type="PANTHER" id="PTHR46652">
    <property type="entry name" value="LEUCINE-RICH REPEAT AND IQ DOMAIN-CONTAINING PROTEIN 1-RELATED"/>
    <property type="match status" value="1"/>
</dbReference>
<evidence type="ECO:0000256" key="2">
    <source>
        <dbReference type="ARBA" id="ARBA00022737"/>
    </source>
</evidence>
<organism evidence="3">
    <name type="scientific">marine metagenome</name>
    <dbReference type="NCBI Taxonomy" id="408172"/>
    <lineage>
        <taxon>unclassified sequences</taxon>
        <taxon>metagenomes</taxon>
        <taxon>ecological metagenomes</taxon>
    </lineage>
</organism>